<reference evidence="4" key="2">
    <citation type="submission" date="2025-09" db="UniProtKB">
        <authorList>
            <consortium name="Ensembl"/>
        </authorList>
    </citation>
    <scope>IDENTIFICATION</scope>
</reference>
<dbReference type="GO" id="GO:0005739">
    <property type="term" value="C:mitochondrion"/>
    <property type="evidence" value="ECO:0007669"/>
    <property type="project" value="UniProtKB-ARBA"/>
</dbReference>
<dbReference type="InterPro" id="IPR050621">
    <property type="entry name" value="Tudor_domain_containing"/>
</dbReference>
<dbReference type="GO" id="GO:0003723">
    <property type="term" value="F:RNA binding"/>
    <property type="evidence" value="ECO:0007669"/>
    <property type="project" value="UniProtKB-UniRule"/>
</dbReference>
<dbReference type="GO" id="GO:0034587">
    <property type="term" value="P:piRNA processing"/>
    <property type="evidence" value="ECO:0007669"/>
    <property type="project" value="TreeGrafter"/>
</dbReference>
<dbReference type="InterPro" id="IPR036612">
    <property type="entry name" value="KH_dom_type_1_sf"/>
</dbReference>
<dbReference type="Gene3D" id="2.40.50.90">
    <property type="match status" value="1"/>
</dbReference>
<dbReference type="GO" id="GO:0007283">
    <property type="term" value="P:spermatogenesis"/>
    <property type="evidence" value="ECO:0007669"/>
    <property type="project" value="TreeGrafter"/>
</dbReference>
<feature type="compositionally biased region" description="Basic and acidic residues" evidence="2">
    <location>
        <begin position="217"/>
        <end position="229"/>
    </location>
</feature>
<feature type="compositionally biased region" description="Polar residues" evidence="2">
    <location>
        <begin position="820"/>
        <end position="831"/>
    </location>
</feature>
<dbReference type="InterPro" id="IPR035437">
    <property type="entry name" value="SNase_OB-fold_sf"/>
</dbReference>
<dbReference type="Pfam" id="PF00013">
    <property type="entry name" value="KH_1"/>
    <property type="match status" value="1"/>
</dbReference>
<dbReference type="Gene3D" id="2.30.30.140">
    <property type="match status" value="1"/>
</dbReference>
<evidence type="ECO:0000313" key="4">
    <source>
        <dbReference type="Ensembl" id="ENSPKIP00000040800.1"/>
    </source>
</evidence>
<dbReference type="PROSITE" id="PS50304">
    <property type="entry name" value="TUDOR"/>
    <property type="match status" value="1"/>
</dbReference>
<dbReference type="GeneID" id="111833184"/>
<dbReference type="CDD" id="cd20412">
    <property type="entry name" value="Tudor_TDRD2"/>
    <property type="match status" value="1"/>
</dbReference>
<dbReference type="PANTHER" id="PTHR22948:SF18">
    <property type="entry name" value="TUDOR AND KH DOMAIN-CONTAINING PROTEIN"/>
    <property type="match status" value="1"/>
</dbReference>
<evidence type="ECO:0000256" key="1">
    <source>
        <dbReference type="PROSITE-ProRule" id="PRU00117"/>
    </source>
</evidence>
<feature type="region of interest" description="Disordered" evidence="2">
    <location>
        <begin position="802"/>
        <end position="831"/>
    </location>
</feature>
<dbReference type="InterPro" id="IPR002999">
    <property type="entry name" value="Tudor"/>
</dbReference>
<dbReference type="Ensembl" id="ENSPKIT00000021824.1">
    <property type="protein sequence ID" value="ENSPKIP00000040800.1"/>
    <property type="gene ID" value="ENSPKIG00000017597.1"/>
</dbReference>
<feature type="region of interest" description="Disordered" evidence="2">
    <location>
        <begin position="192"/>
        <end position="279"/>
    </location>
</feature>
<evidence type="ECO:0000313" key="5">
    <source>
        <dbReference type="Proteomes" id="UP000261540"/>
    </source>
</evidence>
<dbReference type="RefSeq" id="XP_023646938.1">
    <property type="nucleotide sequence ID" value="XM_023791170.2"/>
</dbReference>
<dbReference type="GO" id="GO:0043186">
    <property type="term" value="C:P granule"/>
    <property type="evidence" value="ECO:0007669"/>
    <property type="project" value="TreeGrafter"/>
</dbReference>
<dbReference type="Pfam" id="PF00567">
    <property type="entry name" value="TUDOR"/>
    <property type="match status" value="1"/>
</dbReference>
<dbReference type="GeneTree" id="ENSGT00940000166206"/>
<keyword evidence="5" id="KW-1185">Reference proteome</keyword>
<dbReference type="AlphaFoldDB" id="A0A3B3TDQ3"/>
<dbReference type="SMART" id="SM00333">
    <property type="entry name" value="TUDOR"/>
    <property type="match status" value="1"/>
</dbReference>
<evidence type="ECO:0000259" key="3">
    <source>
        <dbReference type="PROSITE" id="PS50304"/>
    </source>
</evidence>
<protein>
    <submittedName>
        <fullName evidence="4">Tudor and KH domain containing</fullName>
    </submittedName>
</protein>
<dbReference type="SUPFAM" id="SSF54791">
    <property type="entry name" value="Eukaryotic type KH-domain (KH-domain type I)"/>
    <property type="match status" value="1"/>
</dbReference>
<reference evidence="4" key="1">
    <citation type="submission" date="2025-08" db="UniProtKB">
        <authorList>
            <consortium name="Ensembl"/>
        </authorList>
    </citation>
    <scope>IDENTIFICATION</scope>
</reference>
<dbReference type="InterPro" id="IPR047380">
    <property type="entry name" value="TDRD2-like_tudor"/>
</dbReference>
<sequence length="854" mass="93099">MQSSGEGPWSSLSSGKKVALVLGLPVGATVGYILYRHFTSSNGQRESMEQTRLTVPLEVYRSIARHQSSFLDLVTQQSGAQVRLLSENKGDSVSFQLQGSAHQVLMAKCFLDKLASDCEVITEDFEVPQTALGRIIGRGGESLKLINRTSGARISCPKDRDSTLAEKARVSITGIRREVHHAKELVMEKVAESEEVRQRIAQSSALRHKRRPSEPQGQKEAKPESEKNGVELQLAQEDPLSQKMVLPNGTTEPPDASKPIPEEQSITESGEQDTQEMSPQSIFKFEIPSPDLSFQPDEHLEVYVSAVENPQHFWIQILGVRSLQLDKLTAEMGRFYSTGTAELKVEKVVVGDIVAAPYRNHGTWNRARVLSVLESGLVDVYYVDYGDNGELSLESLRSMRSDFLSLPFQAIECSLAGVSPAGGSWTEEALDDFDRLTYCAQWKPLLAKLCSYSHSDMSSWPSVQLYDSSHGKLLGVGEELIRLGHAVHCLDLGDGGLKGTRDNPGSLQKMLDDVTGVTSELSLSCISLSGFMDPCGNVMKKPASCFSFNFIKPLETVQADADQGSCILLMNSLSNWDSTPSQQVSPDMLSSSSTTSSPCVEVMTSVLNSLTLSDEVFFSGDCSSDDGQDVFSISSGPEFAGLNSSSESNISEGSSSSGIRSVWYYLSSSDDSTVLSLSTSLSTSCHSQTDSESPVSDFLSAHSLDLSESLENSDGEEAELLRLEVIRQKNDARFQQVLSGNERTEEGVTASEEQEFLGNHDVLELEQTRALHSVESYWQFQLQSLNTSTEGDTSTYMLVSQEKKSGTGVRPPLHCKERSSSLYNNPPDTSASALNSEVASISGSMDDVIGEDLV</sequence>
<evidence type="ECO:0000256" key="2">
    <source>
        <dbReference type="SAM" id="MobiDB-lite"/>
    </source>
</evidence>
<dbReference type="InterPro" id="IPR004087">
    <property type="entry name" value="KH_dom"/>
</dbReference>
<dbReference type="Proteomes" id="UP000261540">
    <property type="component" value="Unplaced"/>
</dbReference>
<dbReference type="GO" id="GO:0030719">
    <property type="term" value="P:P granule organization"/>
    <property type="evidence" value="ECO:0007669"/>
    <property type="project" value="TreeGrafter"/>
</dbReference>
<proteinExistence type="predicted"/>
<dbReference type="PROSITE" id="PS50084">
    <property type="entry name" value="KH_TYPE_1"/>
    <property type="match status" value="1"/>
</dbReference>
<name>A0A3B3TDQ3_9TELE</name>
<dbReference type="SUPFAM" id="SSF63748">
    <property type="entry name" value="Tudor/PWWP/MBT"/>
    <property type="match status" value="1"/>
</dbReference>
<organism evidence="4 5">
    <name type="scientific">Paramormyrops kingsleyae</name>
    <dbReference type="NCBI Taxonomy" id="1676925"/>
    <lineage>
        <taxon>Eukaryota</taxon>
        <taxon>Metazoa</taxon>
        <taxon>Chordata</taxon>
        <taxon>Craniata</taxon>
        <taxon>Vertebrata</taxon>
        <taxon>Euteleostomi</taxon>
        <taxon>Actinopterygii</taxon>
        <taxon>Neopterygii</taxon>
        <taxon>Teleostei</taxon>
        <taxon>Osteoglossocephala</taxon>
        <taxon>Osteoglossomorpha</taxon>
        <taxon>Osteoglossiformes</taxon>
        <taxon>Mormyridae</taxon>
        <taxon>Paramormyrops</taxon>
    </lineage>
</organism>
<dbReference type="PANTHER" id="PTHR22948">
    <property type="entry name" value="TUDOR DOMAIN CONTAINING PROTEIN"/>
    <property type="match status" value="1"/>
</dbReference>
<accession>A0A3B3TDQ3</accession>
<feature type="domain" description="Tudor" evidence="3">
    <location>
        <begin position="347"/>
        <end position="406"/>
    </location>
</feature>
<dbReference type="SMART" id="SM00322">
    <property type="entry name" value="KH"/>
    <property type="match status" value="1"/>
</dbReference>
<dbReference type="STRING" id="1676925.ENSPKIP00000040800"/>
<dbReference type="InterPro" id="IPR004088">
    <property type="entry name" value="KH_dom_type_1"/>
</dbReference>
<dbReference type="Gene3D" id="3.30.1370.10">
    <property type="entry name" value="K Homology domain, type 1"/>
    <property type="match status" value="1"/>
</dbReference>
<keyword evidence="1" id="KW-0694">RNA-binding</keyword>